<keyword evidence="2" id="KW-0689">Ribosomal protein</keyword>
<dbReference type="InterPro" id="IPR001857">
    <property type="entry name" value="Ribosomal_bL19"/>
</dbReference>
<dbReference type="PANTHER" id="PTHR15680">
    <property type="entry name" value="RIBOSOMAL PROTEIN L19"/>
    <property type="match status" value="1"/>
</dbReference>
<protein>
    <recommendedName>
        <fullName evidence="4">Large ribosomal subunit protein bL19m</fullName>
    </recommendedName>
    <alternativeName>
        <fullName evidence="5">39S ribosomal protein L19, mitochondrial</fullName>
    </alternativeName>
</protein>
<dbReference type="InterPro" id="IPR008991">
    <property type="entry name" value="Translation_prot_SH3-like_sf"/>
</dbReference>
<dbReference type="EMBL" id="CALNXI010000511">
    <property type="protein sequence ID" value="CAH3028442.1"/>
    <property type="molecule type" value="Genomic_DNA"/>
</dbReference>
<accession>A0ABN8MFH0</accession>
<evidence type="ECO:0000313" key="7">
    <source>
        <dbReference type="Proteomes" id="UP001159427"/>
    </source>
</evidence>
<keyword evidence="3" id="KW-0687">Ribonucleoprotein</keyword>
<reference evidence="6 7" key="1">
    <citation type="submission" date="2022-05" db="EMBL/GenBank/DDBJ databases">
        <authorList>
            <consortium name="Genoscope - CEA"/>
            <person name="William W."/>
        </authorList>
    </citation>
    <scope>NUCLEOTIDE SEQUENCE [LARGE SCALE GENOMIC DNA]</scope>
</reference>
<comment type="caution">
    <text evidence="6">The sequence shown here is derived from an EMBL/GenBank/DDBJ whole genome shotgun (WGS) entry which is preliminary data.</text>
</comment>
<gene>
    <name evidence="6" type="ORF">PEVE_00034105</name>
</gene>
<name>A0ABN8MFH0_9CNID</name>
<comment type="similarity">
    <text evidence="1">Belongs to the bacterial ribosomal protein bL19 family.</text>
</comment>
<evidence type="ECO:0000256" key="3">
    <source>
        <dbReference type="ARBA" id="ARBA00023274"/>
    </source>
</evidence>
<evidence type="ECO:0000256" key="1">
    <source>
        <dbReference type="ARBA" id="ARBA00005781"/>
    </source>
</evidence>
<evidence type="ECO:0000256" key="5">
    <source>
        <dbReference type="ARBA" id="ARBA00035359"/>
    </source>
</evidence>
<dbReference type="PANTHER" id="PTHR15680:SF9">
    <property type="entry name" value="LARGE RIBOSOMAL SUBUNIT PROTEIN BL19M"/>
    <property type="match status" value="1"/>
</dbReference>
<keyword evidence="7" id="KW-1185">Reference proteome</keyword>
<evidence type="ECO:0000256" key="4">
    <source>
        <dbReference type="ARBA" id="ARBA00035288"/>
    </source>
</evidence>
<dbReference type="SUPFAM" id="SSF50104">
    <property type="entry name" value="Translation proteins SH3-like domain"/>
    <property type="match status" value="1"/>
</dbReference>
<proteinExistence type="inferred from homology"/>
<sequence>MASRLANRLKSLSPYVDEKVFRNLQKRLENIPLSERRSQKIQASKESRTVKIQELKKTLQDQTVETLPEQKTENTGLAKKTKIKVNFDQWYKKNPAEVSVKPIYKTLPNAKVALDGTTPEPRFIWKEKDWPNGFPDSPEEAKTDVMTYLEQRDCYHRLKKLDAKDFSVGSIVAVTRGDPHIAKGKVRFVGICIAKNHWQNTLGATFTLRNVVDGEPMEVNFQLYSPLIQKIEVLKHMRRHRKALWYLRDYPPSMSTVNEKMKPVPYTEEPELYVPTREEKRKVKAWFDGLWKAKRR</sequence>
<dbReference type="Pfam" id="PF01245">
    <property type="entry name" value="Ribosomal_L19"/>
    <property type="match status" value="1"/>
</dbReference>
<evidence type="ECO:0000256" key="2">
    <source>
        <dbReference type="ARBA" id="ARBA00022980"/>
    </source>
</evidence>
<dbReference type="Proteomes" id="UP001159427">
    <property type="component" value="Unassembled WGS sequence"/>
</dbReference>
<dbReference type="InterPro" id="IPR038657">
    <property type="entry name" value="Ribosomal_bL19_sf"/>
</dbReference>
<organism evidence="6 7">
    <name type="scientific">Porites evermanni</name>
    <dbReference type="NCBI Taxonomy" id="104178"/>
    <lineage>
        <taxon>Eukaryota</taxon>
        <taxon>Metazoa</taxon>
        <taxon>Cnidaria</taxon>
        <taxon>Anthozoa</taxon>
        <taxon>Hexacorallia</taxon>
        <taxon>Scleractinia</taxon>
        <taxon>Fungiina</taxon>
        <taxon>Poritidae</taxon>
        <taxon>Porites</taxon>
    </lineage>
</organism>
<evidence type="ECO:0000313" key="6">
    <source>
        <dbReference type="EMBL" id="CAH3028442.1"/>
    </source>
</evidence>
<dbReference type="Gene3D" id="2.30.30.790">
    <property type="match status" value="1"/>
</dbReference>